<keyword evidence="1" id="KW-0472">Membrane</keyword>
<protein>
    <submittedName>
        <fullName evidence="2">Uncharacterized protein</fullName>
    </submittedName>
</protein>
<evidence type="ECO:0000313" key="3">
    <source>
        <dbReference type="Proteomes" id="UP000250043"/>
    </source>
</evidence>
<evidence type="ECO:0000256" key="1">
    <source>
        <dbReference type="SAM" id="Phobius"/>
    </source>
</evidence>
<dbReference type="EMBL" id="KV722346">
    <property type="protein sequence ID" value="OCH94228.1"/>
    <property type="molecule type" value="Genomic_DNA"/>
</dbReference>
<proteinExistence type="predicted"/>
<sequence length="72" mass="8055">MHSTRDRVQISCPRLLSNRCAEILRPNQALQADRVHAQRGATLRYCSLICPVLTWALLGLFSSCNISVFPVS</sequence>
<dbReference type="Proteomes" id="UP000250043">
    <property type="component" value="Unassembled WGS sequence"/>
</dbReference>
<keyword evidence="1" id="KW-1133">Transmembrane helix</keyword>
<dbReference type="AlphaFoldDB" id="A0A8E2DR19"/>
<name>A0A8E2DR19_9APHY</name>
<keyword evidence="1" id="KW-0812">Transmembrane</keyword>
<gene>
    <name evidence="2" type="ORF">OBBRIDRAFT_181834</name>
</gene>
<feature type="transmembrane region" description="Helical" evidence="1">
    <location>
        <begin position="48"/>
        <end position="69"/>
    </location>
</feature>
<organism evidence="2 3">
    <name type="scientific">Obba rivulosa</name>
    <dbReference type="NCBI Taxonomy" id="1052685"/>
    <lineage>
        <taxon>Eukaryota</taxon>
        <taxon>Fungi</taxon>
        <taxon>Dikarya</taxon>
        <taxon>Basidiomycota</taxon>
        <taxon>Agaricomycotina</taxon>
        <taxon>Agaricomycetes</taxon>
        <taxon>Polyporales</taxon>
        <taxon>Gelatoporiaceae</taxon>
        <taxon>Obba</taxon>
    </lineage>
</organism>
<keyword evidence="3" id="KW-1185">Reference proteome</keyword>
<reference evidence="2 3" key="1">
    <citation type="submission" date="2016-07" db="EMBL/GenBank/DDBJ databases">
        <title>Draft genome of the white-rot fungus Obba rivulosa 3A-2.</title>
        <authorList>
            <consortium name="DOE Joint Genome Institute"/>
            <person name="Miettinen O."/>
            <person name="Riley R."/>
            <person name="Acob R."/>
            <person name="Barry K."/>
            <person name="Cullen D."/>
            <person name="De Vries R."/>
            <person name="Hainaut M."/>
            <person name="Hatakka A."/>
            <person name="Henrissat B."/>
            <person name="Hilden K."/>
            <person name="Kuo R."/>
            <person name="Labutti K."/>
            <person name="Lipzen A."/>
            <person name="Makela M.R."/>
            <person name="Sandor L."/>
            <person name="Spatafora J.W."/>
            <person name="Grigoriev I.V."/>
            <person name="Hibbett D.S."/>
        </authorList>
    </citation>
    <scope>NUCLEOTIDE SEQUENCE [LARGE SCALE GENOMIC DNA]</scope>
    <source>
        <strain evidence="2 3">3A-2</strain>
    </source>
</reference>
<evidence type="ECO:0000313" key="2">
    <source>
        <dbReference type="EMBL" id="OCH94228.1"/>
    </source>
</evidence>
<accession>A0A8E2DR19</accession>